<evidence type="ECO:0000256" key="7">
    <source>
        <dbReference type="SAM" id="Phobius"/>
    </source>
</evidence>
<dbReference type="OrthoDB" id="7200137at2"/>
<feature type="transmembrane region" description="Helical" evidence="7">
    <location>
        <begin position="242"/>
        <end position="264"/>
    </location>
</feature>
<evidence type="ECO:0000259" key="8">
    <source>
        <dbReference type="PROSITE" id="PS50850"/>
    </source>
</evidence>
<dbReference type="Gene3D" id="1.20.1250.20">
    <property type="entry name" value="MFS general substrate transporter like domains"/>
    <property type="match status" value="1"/>
</dbReference>
<feature type="transmembrane region" description="Helical" evidence="7">
    <location>
        <begin position="57"/>
        <end position="80"/>
    </location>
</feature>
<dbReference type="InterPro" id="IPR052983">
    <property type="entry name" value="MFS_Riboflavin_Transporter"/>
</dbReference>
<accession>A0A4U2YPL3</accession>
<keyword evidence="10" id="KW-1185">Reference proteome</keyword>
<dbReference type="InterPro" id="IPR020846">
    <property type="entry name" value="MFS_dom"/>
</dbReference>
<dbReference type="SUPFAM" id="SSF103473">
    <property type="entry name" value="MFS general substrate transporter"/>
    <property type="match status" value="1"/>
</dbReference>
<evidence type="ECO:0000256" key="5">
    <source>
        <dbReference type="ARBA" id="ARBA00023136"/>
    </source>
</evidence>
<name>A0A4U2YPL3_9ACTN</name>
<evidence type="ECO:0000256" key="4">
    <source>
        <dbReference type="ARBA" id="ARBA00022989"/>
    </source>
</evidence>
<comment type="caution">
    <text evidence="9">The sequence shown here is derived from an EMBL/GenBank/DDBJ whole genome shotgun (WGS) entry which is preliminary data.</text>
</comment>
<dbReference type="AlphaFoldDB" id="A0A4U2YPL3"/>
<feature type="transmembrane region" description="Helical" evidence="7">
    <location>
        <begin position="112"/>
        <end position="136"/>
    </location>
</feature>
<feature type="transmembrane region" description="Helical" evidence="7">
    <location>
        <begin position="178"/>
        <end position="198"/>
    </location>
</feature>
<evidence type="ECO:0000313" key="9">
    <source>
        <dbReference type="EMBL" id="TKI62794.1"/>
    </source>
</evidence>
<proteinExistence type="predicted"/>
<keyword evidence="2" id="KW-0813">Transport</keyword>
<dbReference type="InterPro" id="IPR011701">
    <property type="entry name" value="MFS"/>
</dbReference>
<keyword evidence="5 7" id="KW-0472">Membrane</keyword>
<dbReference type="GO" id="GO:0022857">
    <property type="term" value="F:transmembrane transporter activity"/>
    <property type="evidence" value="ECO:0007669"/>
    <property type="project" value="InterPro"/>
</dbReference>
<dbReference type="Proteomes" id="UP000307808">
    <property type="component" value="Unassembled WGS sequence"/>
</dbReference>
<dbReference type="GO" id="GO:0005886">
    <property type="term" value="C:plasma membrane"/>
    <property type="evidence" value="ECO:0007669"/>
    <property type="project" value="UniProtKB-SubCell"/>
</dbReference>
<evidence type="ECO:0000256" key="1">
    <source>
        <dbReference type="ARBA" id="ARBA00004651"/>
    </source>
</evidence>
<keyword evidence="4 7" id="KW-1133">Transmembrane helix</keyword>
<feature type="transmembrane region" description="Helical" evidence="7">
    <location>
        <begin position="366"/>
        <end position="389"/>
    </location>
</feature>
<reference evidence="9 10" key="1">
    <citation type="submission" date="2019-04" db="EMBL/GenBank/DDBJ databases">
        <authorList>
            <person name="Dong K."/>
        </authorList>
    </citation>
    <scope>NUCLEOTIDE SEQUENCE [LARGE SCALE GENOMIC DNA]</scope>
    <source>
        <strain evidence="10">dk3543</strain>
    </source>
</reference>
<evidence type="ECO:0000256" key="6">
    <source>
        <dbReference type="SAM" id="MobiDB-lite"/>
    </source>
</evidence>
<feature type="transmembrane region" description="Helical" evidence="7">
    <location>
        <begin position="307"/>
        <end position="326"/>
    </location>
</feature>
<feature type="domain" description="Major facilitator superfamily (MFS) profile" evidence="8">
    <location>
        <begin position="13"/>
        <end position="421"/>
    </location>
</feature>
<evidence type="ECO:0000256" key="3">
    <source>
        <dbReference type="ARBA" id="ARBA00022692"/>
    </source>
</evidence>
<feature type="transmembrane region" description="Helical" evidence="7">
    <location>
        <begin position="87"/>
        <end position="106"/>
    </location>
</feature>
<comment type="subcellular location">
    <subcellularLocation>
        <location evidence="1">Cell membrane</location>
        <topology evidence="1">Multi-pass membrane protein</topology>
    </subcellularLocation>
</comment>
<dbReference type="PROSITE" id="PS50850">
    <property type="entry name" value="MFS"/>
    <property type="match status" value="1"/>
</dbReference>
<evidence type="ECO:0000313" key="10">
    <source>
        <dbReference type="Proteomes" id="UP000307808"/>
    </source>
</evidence>
<evidence type="ECO:0000256" key="2">
    <source>
        <dbReference type="ARBA" id="ARBA00022448"/>
    </source>
</evidence>
<organism evidence="9 10">
    <name type="scientific">Nocardioides jishulii</name>
    <dbReference type="NCBI Taxonomy" id="2575440"/>
    <lineage>
        <taxon>Bacteria</taxon>
        <taxon>Bacillati</taxon>
        <taxon>Actinomycetota</taxon>
        <taxon>Actinomycetes</taxon>
        <taxon>Propionibacteriales</taxon>
        <taxon>Nocardioidaceae</taxon>
        <taxon>Nocardioides</taxon>
    </lineage>
</organism>
<dbReference type="Pfam" id="PF07690">
    <property type="entry name" value="MFS_1"/>
    <property type="match status" value="1"/>
</dbReference>
<protein>
    <submittedName>
        <fullName evidence="9">MFS transporter</fullName>
    </submittedName>
</protein>
<feature type="transmembrane region" description="Helical" evidence="7">
    <location>
        <begin position="332"/>
        <end position="354"/>
    </location>
</feature>
<sequence>MSSPETPAAGSPALGRGSLRAVLVGLCVTEIVSYGVIFYAFTVLLPQIQAETGWSRTAITAAFSIGSVIGGAVGIVVGRILQDRGPWLVMTTGSLVGTAAILMLAWSPNYALFLAAWVLAGTASACLFYPPAFAALTGWFGPRSVQAITTLTLAAGFSSTIFAPLTDALALHLSWRQTYLVLAVALGTITLPIHLLVLRHPWPGRERHAGTGSRQRRTSGPGGIPGPPPRVSDRHILRSRTFLLATTAGTLMALASYASMVYLVPLLIDRGMTSTGAAWALGLGGAGQVLGRVFYPWMTRQLTAQVRAVVVIGAMGVAVTGFATLAGPAPVLIALAVLAGSSRGLFTLVGATLVSDHWGRERYAAVSGVYNAPVLAASALAPLLGALIVEATGSYVGLFAVLAAVATVATGLASLAATGAKETSAATTSVAPAGSPTPTR</sequence>
<gene>
    <name evidence="9" type="ORF">FC770_08840</name>
</gene>
<feature type="transmembrane region" description="Helical" evidence="7">
    <location>
        <begin position="276"/>
        <end position="295"/>
    </location>
</feature>
<dbReference type="PANTHER" id="PTHR43385">
    <property type="entry name" value="RIBOFLAVIN TRANSPORTER RIBJ"/>
    <property type="match status" value="1"/>
</dbReference>
<dbReference type="InterPro" id="IPR036259">
    <property type="entry name" value="MFS_trans_sf"/>
</dbReference>
<feature type="region of interest" description="Disordered" evidence="6">
    <location>
        <begin position="206"/>
        <end position="232"/>
    </location>
</feature>
<dbReference type="EMBL" id="SZPY01000002">
    <property type="protein sequence ID" value="TKI62794.1"/>
    <property type="molecule type" value="Genomic_DNA"/>
</dbReference>
<feature type="transmembrane region" description="Helical" evidence="7">
    <location>
        <begin position="21"/>
        <end position="45"/>
    </location>
</feature>
<dbReference type="PANTHER" id="PTHR43385:SF1">
    <property type="entry name" value="RIBOFLAVIN TRANSPORTER RIBJ"/>
    <property type="match status" value="1"/>
</dbReference>
<feature type="transmembrane region" description="Helical" evidence="7">
    <location>
        <begin position="148"/>
        <end position="166"/>
    </location>
</feature>
<keyword evidence="3 7" id="KW-0812">Transmembrane</keyword>
<feature type="transmembrane region" description="Helical" evidence="7">
    <location>
        <begin position="395"/>
        <end position="417"/>
    </location>
</feature>